<evidence type="ECO:0000256" key="5">
    <source>
        <dbReference type="ARBA" id="ARBA00022603"/>
    </source>
</evidence>
<dbReference type="GO" id="GO:0030488">
    <property type="term" value="P:tRNA methylation"/>
    <property type="evidence" value="ECO:0007669"/>
    <property type="project" value="UniProtKB-UniRule"/>
</dbReference>
<dbReference type="Gene3D" id="3.40.50.150">
    <property type="entry name" value="Vaccinia Virus protein VP39"/>
    <property type="match status" value="1"/>
</dbReference>
<keyword evidence="8 10" id="KW-0819">tRNA processing</keyword>
<comment type="function">
    <text evidence="1">Probable adenosyl-L-methionine (AdoMet)-dependent tRNA (uracil-O(2)-)-methyltransferase.</text>
</comment>
<evidence type="ECO:0000256" key="2">
    <source>
        <dbReference type="ARBA" id="ARBA00004496"/>
    </source>
</evidence>
<comment type="caution">
    <text evidence="11">The sequence shown here is derived from an EMBL/GenBank/DDBJ whole genome shotgun (WGS) entry which is preliminary data.</text>
</comment>
<dbReference type="InterPro" id="IPR011671">
    <property type="entry name" value="tRNA_uracil_MeTrfase"/>
</dbReference>
<dbReference type="InterPro" id="IPR029063">
    <property type="entry name" value="SAM-dependent_MTases_sf"/>
</dbReference>
<organism evidence="11 12">
    <name type="scientific">Caenorhabditis bovis</name>
    <dbReference type="NCBI Taxonomy" id="2654633"/>
    <lineage>
        <taxon>Eukaryota</taxon>
        <taxon>Metazoa</taxon>
        <taxon>Ecdysozoa</taxon>
        <taxon>Nematoda</taxon>
        <taxon>Chromadorea</taxon>
        <taxon>Rhabditida</taxon>
        <taxon>Rhabditina</taxon>
        <taxon>Rhabditomorpha</taxon>
        <taxon>Rhabditoidea</taxon>
        <taxon>Rhabditidae</taxon>
        <taxon>Peloderinae</taxon>
        <taxon>Caenorhabditis</taxon>
    </lineage>
</organism>
<evidence type="ECO:0000256" key="9">
    <source>
        <dbReference type="ARBA" id="ARBA00047957"/>
    </source>
</evidence>
<dbReference type="GO" id="GO:0141101">
    <property type="term" value="F:tRNA(Ser) (uridine(44)-2'-O-)-methyltransferase activity"/>
    <property type="evidence" value="ECO:0007669"/>
    <property type="project" value="UniProtKB-EC"/>
</dbReference>
<evidence type="ECO:0000313" key="11">
    <source>
        <dbReference type="EMBL" id="CAB3403089.1"/>
    </source>
</evidence>
<reference evidence="11 12" key="1">
    <citation type="submission" date="2020-04" db="EMBL/GenBank/DDBJ databases">
        <authorList>
            <person name="Laetsch R D."/>
            <person name="Stevens L."/>
            <person name="Kumar S."/>
            <person name="Blaxter L. M."/>
        </authorList>
    </citation>
    <scope>NUCLEOTIDE SEQUENCE [LARGE SCALE GENOMIC DNA]</scope>
</reference>
<name>A0A8S1EP51_9PELO</name>
<keyword evidence="4 10" id="KW-0963">Cytoplasm</keyword>
<sequence length="566" mass="65153">MHLNLIREELIEFESEVDVKAYFDRAIELYNDSPRAYVKRIYTTVRLETNSEEANLVLAIAKQQKDVQLNNDCEIRKILCHQASISKTCYEIFYYEESFLAKFIPVNMEPEKPHAKFDDIYSIGCTVSSENCVKLQLFSEKTVDDPKIEFLKNPTFSHLIMWMRTVDPSRQLRKTHALIDKESYATNYKQIKLEFGKHLVEAWDENTNAEKFVYEDCGIATYIQEIFNANILKRPKKFVDIGCGNGLLVNLLNKIGIPGYGVDVRSRRIWSTLCGGSDLREFAVNPQMVLSNVPHFDADTDLLIGNHSDELTPWIALMAAKMNCEFFIIPCCPFEFFGKFNRPNYLIVDKKVSKSQFETFFDWVVHISEMLGFEVDTDRLMIPSTRRLCIVGRIPKTGLVANLDQVIHDLTDGKEFVPRPAEIKNRNCTDIPVEVRIPIVEKLFKYLLESSDEVKDGWHIGGEISIESLARILTDEEKKLMKDQCGGLQTFMKNHHQVFNVHGGVATLRDFRSPHRTRKRNAKKALAKKLLREKQGIKPAPKYPCFMAANHPDGCQLSEEDCKYAH</sequence>
<dbReference type="PANTHER" id="PTHR21210:SF0">
    <property type="entry name" value="TRNA (URACIL-O(2)-)-METHYLTRANSFERASE-RELATED"/>
    <property type="match status" value="1"/>
</dbReference>
<protein>
    <recommendedName>
        <fullName evidence="10">tRNA (uracil-O(2)-)-methyltransferase</fullName>
        <ecNumber evidence="10">2.1.1.211</ecNumber>
    </recommendedName>
</protein>
<evidence type="ECO:0000256" key="10">
    <source>
        <dbReference type="RuleBase" id="RU368004"/>
    </source>
</evidence>
<evidence type="ECO:0000256" key="7">
    <source>
        <dbReference type="ARBA" id="ARBA00022691"/>
    </source>
</evidence>
<accession>A0A8S1EP51</accession>
<dbReference type="Pfam" id="PF07757">
    <property type="entry name" value="AdoMet_MTase"/>
    <property type="match status" value="1"/>
</dbReference>
<dbReference type="AlphaFoldDB" id="A0A8S1EP51"/>
<dbReference type="PANTHER" id="PTHR21210">
    <property type="entry name" value="TRNA (URACIL-O(2)-)-METHYLTRANSFERASE-RELATED"/>
    <property type="match status" value="1"/>
</dbReference>
<comment type="function">
    <text evidence="10">Adenosyl-L-methionine (AdoMet)-dependent tRNA (uracil-O(2)-)-methyltransferase.</text>
</comment>
<evidence type="ECO:0000256" key="6">
    <source>
        <dbReference type="ARBA" id="ARBA00022679"/>
    </source>
</evidence>
<dbReference type="Proteomes" id="UP000494206">
    <property type="component" value="Unassembled WGS sequence"/>
</dbReference>
<keyword evidence="7 10" id="KW-0949">S-adenosyl-L-methionine</keyword>
<dbReference type="EMBL" id="CADEPM010000003">
    <property type="protein sequence ID" value="CAB3403089.1"/>
    <property type="molecule type" value="Genomic_DNA"/>
</dbReference>
<evidence type="ECO:0000256" key="4">
    <source>
        <dbReference type="ARBA" id="ARBA00022490"/>
    </source>
</evidence>
<keyword evidence="6 10" id="KW-0808">Transferase</keyword>
<evidence type="ECO:0000256" key="8">
    <source>
        <dbReference type="ARBA" id="ARBA00022694"/>
    </source>
</evidence>
<comment type="similarity">
    <text evidence="3 10">Belongs to the TRM44 family.</text>
</comment>
<gene>
    <name evidence="11" type="ORF">CBOVIS_LOCUS5608</name>
</gene>
<comment type="catalytic activity">
    <reaction evidence="9 10">
        <text>uridine(44) in tRNA(Ser) + S-adenosyl-L-methionine = 2'-O-methyluridine(44) in tRNA(Ser) + S-adenosyl-L-homocysteine + H(+)</text>
        <dbReference type="Rhea" id="RHEA:43100"/>
        <dbReference type="Rhea" id="RHEA-COMP:10339"/>
        <dbReference type="Rhea" id="RHEA-COMP:10340"/>
        <dbReference type="ChEBI" id="CHEBI:15378"/>
        <dbReference type="ChEBI" id="CHEBI:57856"/>
        <dbReference type="ChEBI" id="CHEBI:59789"/>
        <dbReference type="ChEBI" id="CHEBI:65315"/>
        <dbReference type="ChEBI" id="CHEBI:74478"/>
        <dbReference type="EC" id="2.1.1.211"/>
    </reaction>
</comment>
<keyword evidence="12" id="KW-1185">Reference proteome</keyword>
<evidence type="ECO:0000256" key="3">
    <source>
        <dbReference type="ARBA" id="ARBA00009056"/>
    </source>
</evidence>
<evidence type="ECO:0000256" key="1">
    <source>
        <dbReference type="ARBA" id="ARBA00002778"/>
    </source>
</evidence>
<dbReference type="GO" id="GO:0005737">
    <property type="term" value="C:cytoplasm"/>
    <property type="evidence" value="ECO:0007669"/>
    <property type="project" value="UniProtKB-SubCell"/>
</dbReference>
<proteinExistence type="inferred from homology"/>
<dbReference type="EC" id="2.1.1.211" evidence="10"/>
<keyword evidence="5 10" id="KW-0489">Methyltransferase</keyword>
<dbReference type="SUPFAM" id="SSF53335">
    <property type="entry name" value="S-adenosyl-L-methionine-dependent methyltransferases"/>
    <property type="match status" value="1"/>
</dbReference>
<dbReference type="OrthoDB" id="10047021at2759"/>
<evidence type="ECO:0000313" key="12">
    <source>
        <dbReference type="Proteomes" id="UP000494206"/>
    </source>
</evidence>
<comment type="subcellular location">
    <subcellularLocation>
        <location evidence="2 10">Cytoplasm</location>
    </subcellularLocation>
</comment>